<dbReference type="InterPro" id="IPR011009">
    <property type="entry name" value="Kinase-like_dom_sf"/>
</dbReference>
<keyword evidence="13" id="KW-0472">Membrane</keyword>
<comment type="similarity">
    <text evidence="11">Belongs to the protein kinase superfamily. Ser/Thr protein kinase family.</text>
</comment>
<dbReference type="GO" id="GO:0004674">
    <property type="term" value="F:protein serine/threonine kinase activity"/>
    <property type="evidence" value="ECO:0007669"/>
    <property type="project" value="UniProtKB-KW"/>
</dbReference>
<dbReference type="GO" id="GO:0005524">
    <property type="term" value="F:ATP binding"/>
    <property type="evidence" value="ECO:0007669"/>
    <property type="project" value="UniProtKB-KW"/>
</dbReference>
<keyword evidence="8" id="KW-0325">Glycoprotein</keyword>
<evidence type="ECO:0000256" key="12">
    <source>
        <dbReference type="SAM" id="MobiDB-lite"/>
    </source>
</evidence>
<evidence type="ECO:0000256" key="5">
    <source>
        <dbReference type="ARBA" id="ARBA00022777"/>
    </source>
</evidence>
<dbReference type="PROSITE" id="PS50011">
    <property type="entry name" value="PROTEIN_KINASE_DOM"/>
    <property type="match status" value="1"/>
</dbReference>
<comment type="catalytic activity">
    <reaction evidence="9 11">
        <text>L-threonyl-[protein] + ATP = O-phospho-L-threonyl-[protein] + ADP + H(+)</text>
        <dbReference type="Rhea" id="RHEA:46608"/>
        <dbReference type="Rhea" id="RHEA-COMP:11060"/>
        <dbReference type="Rhea" id="RHEA-COMP:11605"/>
        <dbReference type="ChEBI" id="CHEBI:15378"/>
        <dbReference type="ChEBI" id="CHEBI:30013"/>
        <dbReference type="ChEBI" id="CHEBI:30616"/>
        <dbReference type="ChEBI" id="CHEBI:61977"/>
        <dbReference type="ChEBI" id="CHEBI:456216"/>
        <dbReference type="EC" id="2.7.11.1"/>
    </reaction>
</comment>
<keyword evidence="13" id="KW-1133">Transmembrane helix</keyword>
<evidence type="ECO:0000256" key="11">
    <source>
        <dbReference type="PIRNR" id="PIRNR000641"/>
    </source>
</evidence>
<dbReference type="PANTHER" id="PTHR32444">
    <property type="entry name" value="BULB-TYPE LECTIN DOMAIN-CONTAINING PROTEIN"/>
    <property type="match status" value="1"/>
</dbReference>
<keyword evidence="3 14" id="KW-0732">Signal</keyword>
<dbReference type="FunFam" id="1.10.510.10:FF:000060">
    <property type="entry name" value="G-type lectin S-receptor-like serine/threonine-protein kinase"/>
    <property type="match status" value="1"/>
</dbReference>
<dbReference type="Pfam" id="PF07714">
    <property type="entry name" value="PK_Tyr_Ser-Thr"/>
    <property type="match status" value="1"/>
</dbReference>
<feature type="domain" description="Protein kinase" evidence="15">
    <location>
        <begin position="515"/>
        <end position="792"/>
    </location>
</feature>
<dbReference type="SMART" id="SM00108">
    <property type="entry name" value="B_lectin"/>
    <property type="match status" value="1"/>
</dbReference>
<evidence type="ECO:0000256" key="9">
    <source>
        <dbReference type="ARBA" id="ARBA00047899"/>
    </source>
</evidence>
<dbReference type="Gene3D" id="1.10.510.10">
    <property type="entry name" value="Transferase(Phosphotransferase) domain 1"/>
    <property type="match status" value="1"/>
</dbReference>
<organism evidence="18 19">
    <name type="scientific">Castilleja foliolosa</name>
    <dbReference type="NCBI Taxonomy" id="1961234"/>
    <lineage>
        <taxon>Eukaryota</taxon>
        <taxon>Viridiplantae</taxon>
        <taxon>Streptophyta</taxon>
        <taxon>Embryophyta</taxon>
        <taxon>Tracheophyta</taxon>
        <taxon>Spermatophyta</taxon>
        <taxon>Magnoliopsida</taxon>
        <taxon>eudicotyledons</taxon>
        <taxon>Gunneridae</taxon>
        <taxon>Pentapetalae</taxon>
        <taxon>asterids</taxon>
        <taxon>lamiids</taxon>
        <taxon>Lamiales</taxon>
        <taxon>Orobanchaceae</taxon>
        <taxon>Pedicularideae</taxon>
        <taxon>Castillejinae</taxon>
        <taxon>Castilleja</taxon>
    </lineage>
</organism>
<keyword evidence="13" id="KW-0812">Transmembrane</keyword>
<dbReference type="PROSITE" id="PS00108">
    <property type="entry name" value="PROTEIN_KINASE_ST"/>
    <property type="match status" value="1"/>
</dbReference>
<gene>
    <name evidence="18" type="ORF">CASFOL_007483</name>
</gene>
<dbReference type="EC" id="2.7.11.1" evidence="11"/>
<feature type="compositionally biased region" description="Low complexity" evidence="12">
    <location>
        <begin position="811"/>
        <end position="824"/>
    </location>
</feature>
<dbReference type="Gene3D" id="2.90.10.10">
    <property type="entry name" value="Bulb-type lectin domain"/>
    <property type="match status" value="1"/>
</dbReference>
<comment type="caution">
    <text evidence="18">The sequence shown here is derived from an EMBL/GenBank/DDBJ whole genome shotgun (WGS) entry which is preliminary data.</text>
</comment>
<accession>A0ABD3E9F4</accession>
<dbReference type="InterPro" id="IPR024171">
    <property type="entry name" value="SRK-like_kinase"/>
</dbReference>
<dbReference type="PROSITE" id="PS50948">
    <property type="entry name" value="PAN"/>
    <property type="match status" value="1"/>
</dbReference>
<keyword evidence="19" id="KW-1185">Reference proteome</keyword>
<dbReference type="Pfam" id="PF08276">
    <property type="entry name" value="PAN_2"/>
    <property type="match status" value="1"/>
</dbReference>
<name>A0ABD3E9F4_9LAMI</name>
<dbReference type="InterPro" id="IPR008271">
    <property type="entry name" value="Ser/Thr_kinase_AS"/>
</dbReference>
<dbReference type="SMART" id="SM00473">
    <property type="entry name" value="PAN_AP"/>
    <property type="match status" value="1"/>
</dbReference>
<evidence type="ECO:0000256" key="4">
    <source>
        <dbReference type="ARBA" id="ARBA00022741"/>
    </source>
</evidence>
<protein>
    <recommendedName>
        <fullName evidence="11">Receptor-like serine/threonine-protein kinase</fullName>
        <ecNumber evidence="11">2.7.11.1</ecNumber>
    </recommendedName>
</protein>
<dbReference type="SUPFAM" id="SSF56112">
    <property type="entry name" value="Protein kinase-like (PK-like)"/>
    <property type="match status" value="1"/>
</dbReference>
<dbReference type="Pfam" id="PF01453">
    <property type="entry name" value="B_lectin"/>
    <property type="match status" value="1"/>
</dbReference>
<dbReference type="FunFam" id="2.90.10.10:FF:000004">
    <property type="entry name" value="G-type lectin S-receptor-like serine/threonine-protein kinase"/>
    <property type="match status" value="1"/>
</dbReference>
<comment type="catalytic activity">
    <reaction evidence="10 11">
        <text>L-seryl-[protein] + ATP = O-phospho-L-seryl-[protein] + ADP + H(+)</text>
        <dbReference type="Rhea" id="RHEA:17989"/>
        <dbReference type="Rhea" id="RHEA-COMP:9863"/>
        <dbReference type="Rhea" id="RHEA-COMP:11604"/>
        <dbReference type="ChEBI" id="CHEBI:15378"/>
        <dbReference type="ChEBI" id="CHEBI:29999"/>
        <dbReference type="ChEBI" id="CHEBI:30616"/>
        <dbReference type="ChEBI" id="CHEBI:83421"/>
        <dbReference type="ChEBI" id="CHEBI:456216"/>
        <dbReference type="EC" id="2.7.11.1"/>
    </reaction>
</comment>
<feature type="domain" description="Bulb-type lectin" evidence="16">
    <location>
        <begin position="27"/>
        <end position="149"/>
    </location>
</feature>
<dbReference type="InterPro" id="IPR003609">
    <property type="entry name" value="Pan_app"/>
</dbReference>
<evidence type="ECO:0000256" key="7">
    <source>
        <dbReference type="ARBA" id="ARBA00023157"/>
    </source>
</evidence>
<reference evidence="19" key="1">
    <citation type="journal article" date="2024" name="IScience">
        <title>Strigolactones Initiate the Formation of Haustorium-like Structures in Castilleja.</title>
        <authorList>
            <person name="Buerger M."/>
            <person name="Peterson D."/>
            <person name="Chory J."/>
        </authorList>
    </citation>
    <scope>NUCLEOTIDE SEQUENCE [LARGE SCALE GENOMIC DNA]</scope>
</reference>
<evidence type="ECO:0000256" key="10">
    <source>
        <dbReference type="ARBA" id="ARBA00048679"/>
    </source>
</evidence>
<dbReference type="InterPro" id="IPR000719">
    <property type="entry name" value="Prot_kinase_dom"/>
</dbReference>
<dbReference type="Pfam" id="PF00954">
    <property type="entry name" value="S_locus_glycop"/>
    <property type="match status" value="1"/>
</dbReference>
<proteinExistence type="inferred from homology"/>
<keyword evidence="4 11" id="KW-0547">Nucleotide-binding</keyword>
<feature type="transmembrane region" description="Helical" evidence="13">
    <location>
        <begin position="441"/>
        <end position="463"/>
    </location>
</feature>
<dbReference type="InterPro" id="IPR036426">
    <property type="entry name" value="Bulb-type_lectin_dom_sf"/>
</dbReference>
<evidence type="ECO:0000256" key="8">
    <source>
        <dbReference type="ARBA" id="ARBA00023180"/>
    </source>
</evidence>
<dbReference type="PROSITE" id="PS50927">
    <property type="entry name" value="BULB_LECTIN"/>
    <property type="match status" value="1"/>
</dbReference>
<dbReference type="FunFam" id="3.30.200.20:FF:000195">
    <property type="entry name" value="G-type lectin S-receptor-like serine/threonine-protein kinase"/>
    <property type="match status" value="1"/>
</dbReference>
<dbReference type="InterPro" id="IPR000858">
    <property type="entry name" value="S_locus_glycoprot_dom"/>
</dbReference>
<evidence type="ECO:0000256" key="3">
    <source>
        <dbReference type="ARBA" id="ARBA00022729"/>
    </source>
</evidence>
<dbReference type="Gene3D" id="3.50.4.10">
    <property type="entry name" value="Hepatocyte Growth Factor"/>
    <property type="match status" value="1"/>
</dbReference>
<dbReference type="InterPro" id="IPR001245">
    <property type="entry name" value="Ser-Thr/Tyr_kinase_cat_dom"/>
</dbReference>
<dbReference type="SUPFAM" id="SSF51110">
    <property type="entry name" value="alpha-D-mannose-specific plant lectins"/>
    <property type="match status" value="1"/>
</dbReference>
<feature type="chain" id="PRO_5044829748" description="Receptor-like serine/threonine-protein kinase" evidence="14">
    <location>
        <begin position="25"/>
        <end position="833"/>
    </location>
</feature>
<keyword evidence="6 11" id="KW-0067">ATP-binding</keyword>
<evidence type="ECO:0000259" key="17">
    <source>
        <dbReference type="PROSITE" id="PS50948"/>
    </source>
</evidence>
<dbReference type="AlphaFoldDB" id="A0ABD3E9F4"/>
<evidence type="ECO:0000256" key="6">
    <source>
        <dbReference type="ARBA" id="ARBA00022840"/>
    </source>
</evidence>
<evidence type="ECO:0000256" key="2">
    <source>
        <dbReference type="ARBA" id="ARBA00022679"/>
    </source>
</evidence>
<keyword evidence="5 11" id="KW-0418">Kinase</keyword>
<evidence type="ECO:0000256" key="13">
    <source>
        <dbReference type="SAM" id="Phobius"/>
    </source>
</evidence>
<evidence type="ECO:0000313" key="19">
    <source>
        <dbReference type="Proteomes" id="UP001632038"/>
    </source>
</evidence>
<sequence>MKIIYRLISLLFITLLSTHTMVSARTMNTINSTEILRDGDTLLSSDGTFELGFFSPGNSRNRYVGIWYGQIRPQTVVWVANRENPVTNMSGVLRLVNPGILVLVNETNDTVWYTNNTSSSVRNPIAQLLNSGNLVITDNESENPSNFIWQSFDYPTDTLLPGMKLGWNLKARQEYFLSSWKSNDDPSRGDFTTHIDPTGYPQGYTKRGEVELSRLGPWNGLIFSGNLQRSSIYSFELVMNDEEVYYHNEVHNNSVITRLRLSLSGVAQRWVWVNRTQGWVIYLTNPVDNCDTYGLCGAYGSCSVDNVPICGCLSDKFVPRDADGWDRADWSDGCVRRTTLSCQAGEGFVKYSGIKLPDAKHSLYNRSMNLDECKEWCLQNCSCMAYSSLDIRGPSGCLLWFDELVDIKEMSVDGQDLYIRMASSDLEKISAKSKRRKRKTLLIVTLLLVVVIVLTGSSLALYYRRRKKNARRSLRVRGGMRLNKITNSPNDQSHNKDVELPLFDLHTLTKATDNFSVDNKLGEGGFGPVYKGLLEDGHEVAVKRLSKTSLQGVDEFENEVICIAKLQHRNLVKLLGYCIQDEENMLVYEYMTNKSLELILFDPAKSTLLDWPKRFNIINGVARGLMYLHQDSRLRIIHRDLKASNILLDSEMNPKISDFGLARSFGGNETGANTRRVVGTYGYMSPEYAVDGLFSVKSDVFSFGVLVLEIVSGNRNRGFSHRDHNLNLLGHAWMLYKEGRSSELIGFNLENSCYLSEALRSIHIGLLCVQQCSGDRPNMSSVVMMLGNDNVLPQSKQPGFFTDRDITPNGESSVSSNATASTNEMSVTLLMPR</sequence>
<dbReference type="Gene3D" id="3.30.200.20">
    <property type="entry name" value="Phosphorylase Kinase, domain 1"/>
    <property type="match status" value="1"/>
</dbReference>
<feature type="region of interest" description="Disordered" evidence="12">
    <location>
        <begin position="802"/>
        <end position="833"/>
    </location>
</feature>
<dbReference type="EMBL" id="JAVIJP010000007">
    <property type="protein sequence ID" value="KAL3651080.1"/>
    <property type="molecule type" value="Genomic_DNA"/>
</dbReference>
<keyword evidence="1 11" id="KW-0723">Serine/threonine-protein kinase</keyword>
<evidence type="ECO:0000256" key="1">
    <source>
        <dbReference type="ARBA" id="ARBA00022527"/>
    </source>
</evidence>
<dbReference type="CDD" id="cd00028">
    <property type="entry name" value="B_lectin"/>
    <property type="match status" value="1"/>
</dbReference>
<feature type="domain" description="Apple" evidence="17">
    <location>
        <begin position="342"/>
        <end position="422"/>
    </location>
</feature>
<dbReference type="PANTHER" id="PTHR32444:SF183">
    <property type="entry name" value="APPLE DOMAIN-CONTAINING PROTEIN"/>
    <property type="match status" value="1"/>
</dbReference>
<keyword evidence="2 11" id="KW-0808">Transferase</keyword>
<dbReference type="PIRSF" id="PIRSF000641">
    <property type="entry name" value="SRK"/>
    <property type="match status" value="1"/>
</dbReference>
<keyword evidence="7" id="KW-1015">Disulfide bond</keyword>
<dbReference type="Proteomes" id="UP001632038">
    <property type="component" value="Unassembled WGS sequence"/>
</dbReference>
<dbReference type="InterPro" id="IPR001480">
    <property type="entry name" value="Bulb-type_lectin_dom"/>
</dbReference>
<dbReference type="SMART" id="SM00220">
    <property type="entry name" value="S_TKc"/>
    <property type="match status" value="1"/>
</dbReference>
<dbReference type="CDD" id="cd14066">
    <property type="entry name" value="STKc_IRAK"/>
    <property type="match status" value="1"/>
</dbReference>
<evidence type="ECO:0000256" key="14">
    <source>
        <dbReference type="SAM" id="SignalP"/>
    </source>
</evidence>
<feature type="signal peptide" evidence="14">
    <location>
        <begin position="1"/>
        <end position="24"/>
    </location>
</feature>
<evidence type="ECO:0000313" key="18">
    <source>
        <dbReference type="EMBL" id="KAL3651080.1"/>
    </source>
</evidence>
<evidence type="ECO:0000259" key="15">
    <source>
        <dbReference type="PROSITE" id="PS50011"/>
    </source>
</evidence>
<dbReference type="CDD" id="cd01098">
    <property type="entry name" value="PAN_AP_plant"/>
    <property type="match status" value="1"/>
</dbReference>
<evidence type="ECO:0000259" key="16">
    <source>
        <dbReference type="PROSITE" id="PS50927"/>
    </source>
</evidence>